<evidence type="ECO:0008006" key="3">
    <source>
        <dbReference type="Google" id="ProtNLM"/>
    </source>
</evidence>
<dbReference type="Proteomes" id="UP000220226">
    <property type="component" value="Unassembled WGS sequence"/>
</dbReference>
<sequence>MNSTISEIELKVIELHNNGLGYKRIAGELGFNRDKARYLCKKLGLVGVRGEITSKAHPKEKPKKYCIVCNAQLEKGKSKYCSVKCRKTNNKEYVQSCKRCGDKFKSAFKKVYCSEQCRQSITYDKCCNYCKNEFRTKDKDKQYCSGKCRNSDHKKSHEEFVTQLIKVHRGLIVPLEMYKGSDYEIKAKCLKCGTEMKKIARAFIGTNSTGCNSCGNRSTGNDTIERWLIDNNYEYIKEYSADDLIYFSKLFFDFAIINNGILTYLIEFDGIQHFKPIKSWGGEEKFNENIIRDEIKNNYANEKNIPLLRISYKEKKNITDILNNRLLGAPIS</sequence>
<name>A0A2A8XVK6_BACCE</name>
<dbReference type="AlphaFoldDB" id="A0A2A8XVK6"/>
<accession>A0A2A8XVK6</accession>
<proteinExistence type="predicted"/>
<dbReference type="EMBL" id="NTQT01000045">
    <property type="protein sequence ID" value="PFC69944.1"/>
    <property type="molecule type" value="Genomic_DNA"/>
</dbReference>
<comment type="caution">
    <text evidence="1">The sequence shown here is derived from an EMBL/GenBank/DDBJ whole genome shotgun (WGS) entry which is preliminary data.</text>
</comment>
<evidence type="ECO:0000313" key="2">
    <source>
        <dbReference type="Proteomes" id="UP000220226"/>
    </source>
</evidence>
<reference evidence="1 2" key="1">
    <citation type="submission" date="2017-09" db="EMBL/GenBank/DDBJ databases">
        <title>Large-scale bioinformatics analysis of Bacillus genomes uncovers conserved roles of natural products in bacterial physiology.</title>
        <authorList>
            <consortium name="Agbiome Team Llc"/>
            <person name="Bleich R.M."/>
            <person name="Grubbs K.J."/>
            <person name="Santa Maria K.C."/>
            <person name="Allen S.E."/>
            <person name="Farag S."/>
            <person name="Shank E.A."/>
            <person name="Bowers A."/>
        </authorList>
    </citation>
    <scope>NUCLEOTIDE SEQUENCE [LARGE SCALE GENOMIC DNA]</scope>
    <source>
        <strain evidence="1 2">AFS025165</strain>
    </source>
</reference>
<organism evidence="1 2">
    <name type="scientific">Bacillus cereus</name>
    <dbReference type="NCBI Taxonomy" id="1396"/>
    <lineage>
        <taxon>Bacteria</taxon>
        <taxon>Bacillati</taxon>
        <taxon>Bacillota</taxon>
        <taxon>Bacilli</taxon>
        <taxon>Bacillales</taxon>
        <taxon>Bacillaceae</taxon>
        <taxon>Bacillus</taxon>
        <taxon>Bacillus cereus group</taxon>
    </lineage>
</organism>
<protein>
    <recommendedName>
        <fullName evidence="3">DUF2726 domain-containing protein</fullName>
    </recommendedName>
</protein>
<evidence type="ECO:0000313" key="1">
    <source>
        <dbReference type="EMBL" id="PFC69944.1"/>
    </source>
</evidence>
<dbReference type="RefSeq" id="WP_098289264.1">
    <property type="nucleotide sequence ID" value="NZ_NTQT01000045.1"/>
</dbReference>
<gene>
    <name evidence="1" type="ORF">CN290_28630</name>
</gene>
<dbReference type="Gene3D" id="3.40.960.10">
    <property type="entry name" value="VSR Endonuclease"/>
    <property type="match status" value="1"/>
</dbReference>